<dbReference type="InterPro" id="IPR025997">
    <property type="entry name" value="SBP_2_dom"/>
</dbReference>
<comment type="similarity">
    <text evidence="2">Belongs to the bacterial solute-binding protein 2 family.</text>
</comment>
<keyword evidence="7" id="KW-1185">Reference proteome</keyword>
<evidence type="ECO:0000256" key="2">
    <source>
        <dbReference type="ARBA" id="ARBA00007639"/>
    </source>
</evidence>
<dbReference type="InterPro" id="IPR028082">
    <property type="entry name" value="Peripla_BP_I"/>
</dbReference>
<dbReference type="SUPFAM" id="SSF53822">
    <property type="entry name" value="Periplasmic binding protein-like I"/>
    <property type="match status" value="1"/>
</dbReference>
<name>A0ABT9WYT9_9BACI</name>
<dbReference type="Proteomes" id="UP001223586">
    <property type="component" value="Unassembled WGS sequence"/>
</dbReference>
<evidence type="ECO:0000256" key="4">
    <source>
        <dbReference type="SAM" id="SignalP"/>
    </source>
</evidence>
<proteinExistence type="inferred from homology"/>
<evidence type="ECO:0000313" key="6">
    <source>
        <dbReference type="EMBL" id="MDQ0178461.1"/>
    </source>
</evidence>
<comment type="subcellular location">
    <subcellularLocation>
        <location evidence="1">Cell envelope</location>
    </subcellularLocation>
</comment>
<feature type="chain" id="PRO_5045409466" evidence="4">
    <location>
        <begin position="24"/>
        <end position="315"/>
    </location>
</feature>
<protein>
    <submittedName>
        <fullName evidence="6">Ribose transport system substrate-binding protein</fullName>
    </submittedName>
</protein>
<dbReference type="Pfam" id="PF13407">
    <property type="entry name" value="Peripla_BP_4"/>
    <property type="match status" value="1"/>
</dbReference>
<evidence type="ECO:0000256" key="3">
    <source>
        <dbReference type="ARBA" id="ARBA00022729"/>
    </source>
</evidence>
<sequence>MIRKNLLLAVIVSVLFVMGAACSSNSKSKADKGDMTIGVSTITLQHQFFIDIDKGIQKAAKDLGVNVLINDPNQDLAKQVAAIEDYMQKNVDGLILMATDNAGVIPVVEEAKEKGIPVVTADAVVDSPSIDTFIGTANYEAGQELGNYFKNYLEENGKGNEEIHIAVVTSIKALVQQDRLKGFKDALKEQTNMTFLNDQPGYDREESMRTVENILQANPDVDYIFATAENSVLGSLAALESARQQDVKILGFDVNEEAAKGIKSEYILAMIQQQPELIGETAIRAVVNAIQGKELDKQMSIPVILIDKHNVADYF</sequence>
<dbReference type="EMBL" id="JAUSTT010000046">
    <property type="protein sequence ID" value="MDQ0178461.1"/>
    <property type="molecule type" value="Genomic_DNA"/>
</dbReference>
<evidence type="ECO:0000256" key="1">
    <source>
        <dbReference type="ARBA" id="ARBA00004196"/>
    </source>
</evidence>
<dbReference type="PANTHER" id="PTHR46847:SF1">
    <property type="entry name" value="D-ALLOSE-BINDING PERIPLASMIC PROTEIN-RELATED"/>
    <property type="match status" value="1"/>
</dbReference>
<gene>
    <name evidence="6" type="ORF">J2S08_004368</name>
</gene>
<evidence type="ECO:0000259" key="5">
    <source>
        <dbReference type="Pfam" id="PF13407"/>
    </source>
</evidence>
<dbReference type="PROSITE" id="PS51257">
    <property type="entry name" value="PROKAR_LIPOPROTEIN"/>
    <property type="match status" value="1"/>
</dbReference>
<evidence type="ECO:0000313" key="7">
    <source>
        <dbReference type="Proteomes" id="UP001223586"/>
    </source>
</evidence>
<comment type="caution">
    <text evidence="6">The sequence shown here is derived from an EMBL/GenBank/DDBJ whole genome shotgun (WGS) entry which is preliminary data.</text>
</comment>
<organism evidence="6 7">
    <name type="scientific">Bacillus chungangensis</name>
    <dbReference type="NCBI Taxonomy" id="587633"/>
    <lineage>
        <taxon>Bacteria</taxon>
        <taxon>Bacillati</taxon>
        <taxon>Bacillota</taxon>
        <taxon>Bacilli</taxon>
        <taxon>Bacillales</taxon>
        <taxon>Bacillaceae</taxon>
        <taxon>Bacillus</taxon>
    </lineage>
</organism>
<feature type="signal peptide" evidence="4">
    <location>
        <begin position="1"/>
        <end position="23"/>
    </location>
</feature>
<keyword evidence="3 4" id="KW-0732">Signal</keyword>
<feature type="domain" description="Periplasmic binding protein" evidence="5">
    <location>
        <begin position="37"/>
        <end position="294"/>
    </location>
</feature>
<dbReference type="RefSeq" id="WP_307233309.1">
    <property type="nucleotide sequence ID" value="NZ_JAUSTT010000046.1"/>
</dbReference>
<accession>A0ABT9WYT9</accession>
<reference evidence="6 7" key="1">
    <citation type="submission" date="2023-07" db="EMBL/GenBank/DDBJ databases">
        <title>Genomic Encyclopedia of Type Strains, Phase IV (KMG-IV): sequencing the most valuable type-strain genomes for metagenomic binning, comparative biology and taxonomic classification.</title>
        <authorList>
            <person name="Goeker M."/>
        </authorList>
    </citation>
    <scope>NUCLEOTIDE SEQUENCE [LARGE SCALE GENOMIC DNA]</scope>
    <source>
        <strain evidence="6 7">DSM 23837</strain>
    </source>
</reference>
<dbReference type="Gene3D" id="3.40.50.2300">
    <property type="match status" value="2"/>
</dbReference>
<dbReference type="PANTHER" id="PTHR46847">
    <property type="entry name" value="D-ALLOSE-BINDING PERIPLASMIC PROTEIN-RELATED"/>
    <property type="match status" value="1"/>
</dbReference>